<evidence type="ECO:0000313" key="2">
    <source>
        <dbReference type="Proteomes" id="UP000032534"/>
    </source>
</evidence>
<accession>A0A0D7WXT8</accession>
<dbReference type="AlphaFoldDB" id="A0A0D7WXT8"/>
<protein>
    <submittedName>
        <fullName evidence="1">Uncharacterized protein</fullName>
    </submittedName>
</protein>
<dbReference type="Proteomes" id="UP000032534">
    <property type="component" value="Unassembled WGS sequence"/>
</dbReference>
<organism evidence="1 2">
    <name type="scientific">Paenibacillus terrae</name>
    <dbReference type="NCBI Taxonomy" id="159743"/>
    <lineage>
        <taxon>Bacteria</taxon>
        <taxon>Bacillati</taxon>
        <taxon>Bacillota</taxon>
        <taxon>Bacilli</taxon>
        <taxon>Bacillales</taxon>
        <taxon>Paenibacillaceae</taxon>
        <taxon>Paenibacillus</taxon>
    </lineage>
</organism>
<gene>
    <name evidence="1" type="ORF">QD47_19445</name>
</gene>
<comment type="caution">
    <text evidence="1">The sequence shown here is derived from an EMBL/GenBank/DDBJ whole genome shotgun (WGS) entry which is preliminary data.</text>
</comment>
<dbReference type="OrthoDB" id="2499944at2"/>
<keyword evidence="2" id="KW-1185">Reference proteome</keyword>
<reference evidence="1 2" key="1">
    <citation type="submission" date="2014-11" db="EMBL/GenBank/DDBJ databases">
        <title>Draft Genome Sequences of Paenibacillus polymyxa NRRL B-30509 and Paenibacillus terrae NRRL B-30644, Strains from a Poultry Environment that Produce Tridecaptin A and Paenicidins.</title>
        <authorList>
            <person name="van Belkum M.J."/>
            <person name="Lohans C.T."/>
            <person name="Vederas J.C."/>
        </authorList>
    </citation>
    <scope>NUCLEOTIDE SEQUENCE [LARGE SCALE GENOMIC DNA]</scope>
    <source>
        <strain evidence="1 2">NRRL B-30644</strain>
    </source>
</reference>
<evidence type="ECO:0000313" key="1">
    <source>
        <dbReference type="EMBL" id="KJD43985.1"/>
    </source>
</evidence>
<dbReference type="EMBL" id="JTHP01000044">
    <property type="protein sequence ID" value="KJD43985.1"/>
    <property type="molecule type" value="Genomic_DNA"/>
</dbReference>
<name>A0A0D7WXT8_9BACL</name>
<sequence>MVKLSLFALSKTIESIPQTIVDHMFTYLFKESDGVSKETWLSEYIRNILIETFGFDTQHLADHVEIRDKNYRKRQQSKKYWLKKFQEELAEVPNNPVSIEISSWKLALEQMKVSTPELDIIAESERLIGVKDLQDLPKLRLKQIKEWSSTNSTFLSDYRYLSSKKTNQIRKALETDLNFIVADIIEKYDLFNAVDVQPHGLIENVVFSDKSTSLKIKKEINAITKKETYFDDYEISDNEFLRTIIKVEDGDLLYADKSLTKSLDGTDREIIFYVLSQKDESFYTDRTITVDISKLVSRAYKSQGVKNYVEIEKRLRKIRSFGFQAVIKKQSEKARPGSADWSIFDSVVINSNPNGRRYAEIVIGTYFHQQYINQQTVKIYRDSLDSIKGNISKILVHALQKERLERYVQGNKFIDVFPLNFFARKVRMDKRKIEMNMRKVQDALEEFKALNILIADYKRHSPSSFEICFIPLTNTEMHDFFDQVDTPIQLSLPIQTELIEE</sequence>
<dbReference type="PATRIC" id="fig|159743.3.peg.4335"/>
<dbReference type="RefSeq" id="WP_044647691.1">
    <property type="nucleotide sequence ID" value="NZ_JTHP01000044.1"/>
</dbReference>
<proteinExistence type="predicted"/>